<dbReference type="InterPro" id="IPR055405">
    <property type="entry name" value="ARM_KNTC1_3rd"/>
</dbReference>
<dbReference type="GO" id="GO:0007094">
    <property type="term" value="P:mitotic spindle assembly checkpoint signaling"/>
    <property type="evidence" value="ECO:0007669"/>
    <property type="project" value="TreeGrafter"/>
</dbReference>
<dbReference type="GeneID" id="109536795"/>
<dbReference type="InterPro" id="IPR052802">
    <property type="entry name" value="KNTC1"/>
</dbReference>
<feature type="domain" description="RZZ complex subunit KNTC1/ROD C-terminal" evidence="1">
    <location>
        <begin position="1476"/>
        <end position="1939"/>
    </location>
</feature>
<dbReference type="GO" id="GO:0005828">
    <property type="term" value="C:kinetochore microtubule"/>
    <property type="evidence" value="ECO:0007669"/>
    <property type="project" value="TreeGrafter"/>
</dbReference>
<dbReference type="GO" id="GO:0031267">
    <property type="term" value="F:small GTPase binding"/>
    <property type="evidence" value="ECO:0007669"/>
    <property type="project" value="TreeGrafter"/>
</dbReference>
<dbReference type="EnsemblMetazoa" id="XM_019903180.1">
    <property type="protein sequence ID" value="XP_019758739.1"/>
    <property type="gene ID" value="LOC109536795"/>
</dbReference>
<evidence type="ECO:0000259" key="1">
    <source>
        <dbReference type="Pfam" id="PF10493"/>
    </source>
</evidence>
<dbReference type="PANTHER" id="PTHR15688:SF1">
    <property type="entry name" value="KINETOCHORE-ASSOCIATED PROTEIN 1"/>
    <property type="match status" value="1"/>
</dbReference>
<dbReference type="Pfam" id="PF24515">
    <property type="entry name" value="ARM_KNTC1_3rd"/>
    <property type="match status" value="1"/>
</dbReference>
<evidence type="ECO:0000313" key="5">
    <source>
        <dbReference type="Proteomes" id="UP000019118"/>
    </source>
</evidence>
<sequence length="1942" mass="224928">MARYDVYETGFDNLNETLVFGKRAIDGKSLYEICTLAVITSSDAVNKSGESKIKITTHYNKVNGSVYLAIDNCLRILKSIEEPGLIAMHEFDDNLECISVSTCGRFLLLCTQHGHIYVSDLNLIQDQTTENTETVCSELSFIFTEKVDHSAQGNIENFFLTTFADKTAEVLTFYAVTCAGLVKKITTRLDEHEEEQFVCELVYDANQTIRAAAFAYPYLCMEGTELGILDLRNMEYQSDDAFGIKTVYASGPNFVAFGNNGKIYLIDSARCLVFGVNNAFPERLDEFEYLWFIGNEDHRLMLAITKHQNIQAFRSIIDSDSLYDIHLEHPVHPNSYMKEYAEEIAFVSEVYKNDTLVELRLQIITTTDPKLRVQKLISQGQIDKAEMFAKQFNLDQDCIGEAKAFNIITKNECTSEDIDELLAILDTIKNAATKIQFCDSVVCKTAIDTRRVLSYAASTETTTSKNGANLHLWNTNCSVKLHRFDTYMSIYKEYDQRQWSNFVECDLIGELKTFLKQGCTDKAILLVLSTLYSEEFASTLTDDDVNEVISAVSEPSVETTMSFLNAFIPLVLKYKSDAMEILIKWVCNRIIQMEENVDFLECAITFLNDINNIIKHAPPRTHFDKAREKLRNSLKALENIETLNDDFNVHLPLKDCLQGPYAIVPTLLNVCIMGNFKPEKLRLLMKEILYPFLLECQEQPDEILCNQIKSFFQFEEIYWMDTALVLLEFISRVDYKLSLIQEILIKTAKPWSDKVKQIGFLVFDYPTVNPLSEEIAKLLKNEQFLILLEKYNINENNFVTLEDKEFYFRRIIYLNGDDYNTAFNDVRQLCDQNDQFETDYLMMTEFVHKGSCEAAFTLMDKMEPHYMCLLGKRLLIDICFKTRRFINHFKLRERLYNALAPLWSKLKRHCKRRQLDELLNSYNATRAMYWMHTNFKIELDLVLTPSAKKANIATFLVQVINSKVEIEVSTLIDHCEKISSFFEETLDTVLLEYISICQNSRNTFVKIGEYILESSQCPQLLTQCAVNIIKCLQQESSSMDNKTFLDMAIAEDENSSKDLEDARLALQLCVRAALYNEEEDKITLSAIVEVIRLINCICCNLNSFIGELDDLQVSKKSPDLFPLTATMPMLFNTYEASKQNLPPNYCSFFIPDRLKNVDMRDELDTFIWNARILLNQKQEFNVINMIRLVQQTSIILPEDQKGVLEPLKKFLQESVLPQAIETLLEKNYGHKNIIFQLMLLYDNESFHEIILKYFRLYRKCPTKIRTMAQISLEVLNSKDIQFDKTLLVSVMNACKWWSRFSGLKMSFEAFITATPKERLEALMKAEIVTVEHLPEYCADFCIELESCYFKYLKTVLLNWRPNITYTTEINGKRSLKIQNSEEELLEKCDKVLACISNTKGVVNSTAKLWNSVNFYYYEVYLALLQINQKVASSSGSISELYQPLICFLKKYRRVNKPTSTEVEMWCGANPLKPLIDSLSEFRLPLTSTFLSSDIWNIIKPEVNLDTYKQWFKLADYLSQYLKKHDICFYAITSPISSGIVDTTSSTWELSLKFDYLLPKIEDCANSMDNLEHATAAVYNLMCQMPNGADKVELAKLSYKFAKLYWESVINQSVKQTYVKVKQRFFNYSASHILHKYQLARVKYLGLVAKPSDLITELYNDRSIESFYNNAVNQCPGINSAVEELCILFQLDVLEECTRVLDEFLNCDFRLTLGCPRLQQENLIRATYLCKGKHFDHWQNYLMKKGLDNSEDNEILRANALRCFYYISSLKTIEETCHMTHNEFLNYLSKVSILAKLVNIGVQCKSVSELDKENKKRLLRNLSKLNTRLAVQCVANICKTYEFSNMKYWHYVVSMARRFQMYDDLRDYLEFLSNRHVSENIKNAWYVVLDHEFSNFKWDAISQAEIYLLIQNCPIFELDLEPYIEKCINRKRLDLASILKISK</sequence>
<dbReference type="GO" id="GO:1903394">
    <property type="term" value="P:protein localization to kinetochore involved in kinetochore assembly"/>
    <property type="evidence" value="ECO:0007669"/>
    <property type="project" value="TreeGrafter"/>
</dbReference>
<feature type="domain" description="KNTC1 first ARM-repeats" evidence="3">
    <location>
        <begin position="375"/>
        <end position="595"/>
    </location>
</feature>
<dbReference type="InterPro" id="IPR019527">
    <property type="entry name" value="RZZ-complex_KNTC1/ROD_C"/>
</dbReference>
<evidence type="ECO:0000313" key="4">
    <source>
        <dbReference type="EnsemblMetazoa" id="XP_019758739.1"/>
    </source>
</evidence>
<proteinExistence type="predicted"/>
<protein>
    <recommendedName>
        <fullName evidence="6">RZZ complex subunit KNTC1/ROD C-terminal domain-containing protein</fullName>
    </recommendedName>
</protein>
<dbReference type="GO" id="GO:0005737">
    <property type="term" value="C:cytoplasm"/>
    <property type="evidence" value="ECO:0007669"/>
    <property type="project" value="TreeGrafter"/>
</dbReference>
<evidence type="ECO:0008006" key="6">
    <source>
        <dbReference type="Google" id="ProtNLM"/>
    </source>
</evidence>
<feature type="domain" description="KNTC1 third ARM-repeats" evidence="2">
    <location>
        <begin position="1244"/>
        <end position="1424"/>
    </location>
</feature>
<dbReference type="Pfam" id="PF10493">
    <property type="entry name" value="Rod_C"/>
    <property type="match status" value="1"/>
</dbReference>
<dbReference type="Pfam" id="PF24520">
    <property type="entry name" value="ARM_KNTC1_1st"/>
    <property type="match status" value="1"/>
</dbReference>
<dbReference type="GO" id="GO:0000070">
    <property type="term" value="P:mitotic sister chromatid segregation"/>
    <property type="evidence" value="ECO:0007669"/>
    <property type="project" value="TreeGrafter"/>
</dbReference>
<evidence type="ECO:0000259" key="2">
    <source>
        <dbReference type="Pfam" id="PF24515"/>
    </source>
</evidence>
<organism evidence="4 5">
    <name type="scientific">Dendroctonus ponderosae</name>
    <name type="common">Mountain pine beetle</name>
    <dbReference type="NCBI Taxonomy" id="77166"/>
    <lineage>
        <taxon>Eukaryota</taxon>
        <taxon>Metazoa</taxon>
        <taxon>Ecdysozoa</taxon>
        <taxon>Arthropoda</taxon>
        <taxon>Hexapoda</taxon>
        <taxon>Insecta</taxon>
        <taxon>Pterygota</taxon>
        <taxon>Neoptera</taxon>
        <taxon>Endopterygota</taxon>
        <taxon>Coleoptera</taxon>
        <taxon>Polyphaga</taxon>
        <taxon>Cucujiformia</taxon>
        <taxon>Curculionidae</taxon>
        <taxon>Scolytinae</taxon>
        <taxon>Dendroctonus</taxon>
    </lineage>
</organism>
<dbReference type="InterPro" id="IPR055403">
    <property type="entry name" value="ARM_KNTC1_1st"/>
</dbReference>
<dbReference type="Proteomes" id="UP000019118">
    <property type="component" value="Unassembled WGS sequence"/>
</dbReference>
<reference evidence="5" key="1">
    <citation type="journal article" date="2013" name="Genome Biol.">
        <title>Draft genome of the mountain pine beetle, Dendroctonus ponderosae Hopkins, a major forest pest.</title>
        <authorList>
            <person name="Keeling C.I."/>
            <person name="Yuen M.M."/>
            <person name="Liao N.Y."/>
            <person name="Docking T.R."/>
            <person name="Chan S.K."/>
            <person name="Taylor G.A."/>
            <person name="Palmquist D.L."/>
            <person name="Jackman S.D."/>
            <person name="Nguyen A."/>
            <person name="Li M."/>
            <person name="Henderson H."/>
            <person name="Janes J.K."/>
            <person name="Zhao Y."/>
            <person name="Pandoh P."/>
            <person name="Moore R."/>
            <person name="Sperling F.A."/>
            <person name="Huber D.P."/>
            <person name="Birol I."/>
            <person name="Jones S.J."/>
            <person name="Bohlmann J."/>
        </authorList>
    </citation>
    <scope>NUCLEOTIDE SEQUENCE</scope>
</reference>
<dbReference type="GO" id="GO:1990423">
    <property type="term" value="C:RZZ complex"/>
    <property type="evidence" value="ECO:0007669"/>
    <property type="project" value="TreeGrafter"/>
</dbReference>
<evidence type="ECO:0000259" key="3">
    <source>
        <dbReference type="Pfam" id="PF24520"/>
    </source>
</evidence>
<accession>A0AAR5PCE3</accession>
<keyword evidence="5" id="KW-1185">Reference proteome</keyword>
<dbReference type="KEGG" id="dpa:109536795"/>
<name>A0AAR5PCE3_DENPD</name>
<dbReference type="PANTHER" id="PTHR15688">
    <property type="entry name" value="KINETOCHORE-ASSOCIATED PROTEIN 1"/>
    <property type="match status" value="1"/>
</dbReference>
<reference evidence="4" key="2">
    <citation type="submission" date="2024-08" db="UniProtKB">
        <authorList>
            <consortium name="EnsemblMetazoa"/>
        </authorList>
    </citation>
    <scope>IDENTIFICATION</scope>
</reference>